<evidence type="ECO:0000313" key="6">
    <source>
        <dbReference type="Proteomes" id="UP000199651"/>
    </source>
</evidence>
<comment type="similarity">
    <text evidence="2">Belongs to the EspG family.</text>
</comment>
<sequence>MSEQPWSLTTTEFDYVWQTLNLGDYPFPLQVPSFGRTDRDRVSIALRVRDSLRDRGLFHVSAPDPGLERALRVVAAAEQWLDSVWLAGENLASPVRVITARTDGRTVLLRQEPGPDSHAGGTLTLTEIPPQRLVDAALDELPEGKPGAWRPEPMAADALAGTVPEETSPWEPKDRAPHLRELMSGTHRAGGQIGINLRESGRRRRALAARWFDRADDGRYLAINTAGADGRPWITVAPADRTAMRTRITETMGELTAL</sequence>
<keyword evidence="6" id="KW-1185">Reference proteome</keyword>
<protein>
    <submittedName>
        <fullName evidence="5">EspG family protein</fullName>
    </submittedName>
</protein>
<dbReference type="EMBL" id="FNJB01000002">
    <property type="protein sequence ID" value="SDO32280.1"/>
    <property type="molecule type" value="Genomic_DNA"/>
</dbReference>
<keyword evidence="4" id="KW-0143">Chaperone</keyword>
<dbReference type="Proteomes" id="UP000199651">
    <property type="component" value="Unassembled WGS sequence"/>
</dbReference>
<keyword evidence="3" id="KW-0963">Cytoplasm</keyword>
<gene>
    <name evidence="5" type="ORF">SAMN05192558_102611</name>
</gene>
<evidence type="ECO:0000313" key="5">
    <source>
        <dbReference type="EMBL" id="SDO32280.1"/>
    </source>
</evidence>
<organism evidence="5 6">
    <name type="scientific">Actinokineospora alba</name>
    <dbReference type="NCBI Taxonomy" id="504798"/>
    <lineage>
        <taxon>Bacteria</taxon>
        <taxon>Bacillati</taxon>
        <taxon>Actinomycetota</taxon>
        <taxon>Actinomycetes</taxon>
        <taxon>Pseudonocardiales</taxon>
        <taxon>Pseudonocardiaceae</taxon>
        <taxon>Actinokineospora</taxon>
    </lineage>
</organism>
<comment type="subcellular location">
    <subcellularLocation>
        <location evidence="1">Cytoplasm</location>
    </subcellularLocation>
</comment>
<dbReference type="STRING" id="504798.SAMN05421871_108310"/>
<reference evidence="6" key="1">
    <citation type="submission" date="2016-10" db="EMBL/GenBank/DDBJ databases">
        <authorList>
            <person name="Varghese N."/>
            <person name="Submissions S."/>
        </authorList>
    </citation>
    <scope>NUCLEOTIDE SEQUENCE [LARGE SCALE GENOMIC DNA]</scope>
    <source>
        <strain evidence="6">IBRC-M 10655</strain>
    </source>
</reference>
<proteinExistence type="inferred from homology"/>
<dbReference type="InterPro" id="IPR025734">
    <property type="entry name" value="EspG"/>
</dbReference>
<dbReference type="RefSeq" id="WP_166658200.1">
    <property type="nucleotide sequence ID" value="NZ_FNDV01000008.1"/>
</dbReference>
<evidence type="ECO:0000256" key="1">
    <source>
        <dbReference type="ARBA" id="ARBA00004496"/>
    </source>
</evidence>
<evidence type="ECO:0000256" key="4">
    <source>
        <dbReference type="ARBA" id="ARBA00023186"/>
    </source>
</evidence>
<evidence type="ECO:0000256" key="2">
    <source>
        <dbReference type="ARBA" id="ARBA00006411"/>
    </source>
</evidence>
<dbReference type="AlphaFoldDB" id="A0A1H0ILV5"/>
<evidence type="ECO:0000256" key="3">
    <source>
        <dbReference type="ARBA" id="ARBA00022490"/>
    </source>
</evidence>
<dbReference type="Pfam" id="PF14011">
    <property type="entry name" value="ESX-1_EspG"/>
    <property type="match status" value="1"/>
</dbReference>
<name>A0A1H0ILV5_9PSEU</name>
<accession>A0A1H0ILV5</accession>